<accession>B0G7G7</accession>
<dbReference type="Gene3D" id="1.20.120.680">
    <property type="entry name" value="Formiminotetrahydrofolate cyclodeaminase monomer, up-and-down helical bundle"/>
    <property type="match status" value="1"/>
</dbReference>
<evidence type="ECO:0000313" key="2">
    <source>
        <dbReference type="EMBL" id="EDR45621.1"/>
    </source>
</evidence>
<proteinExistence type="predicted"/>
<dbReference type="Pfam" id="PF04961">
    <property type="entry name" value="FTCD_C"/>
    <property type="match status" value="1"/>
</dbReference>
<evidence type="ECO:0000259" key="1">
    <source>
        <dbReference type="Pfam" id="PF04961"/>
    </source>
</evidence>
<evidence type="ECO:0000313" key="3">
    <source>
        <dbReference type="Proteomes" id="UP000005359"/>
    </source>
</evidence>
<organism evidence="2 3">
    <name type="scientific">Dorea formicigenerans ATCC 27755</name>
    <dbReference type="NCBI Taxonomy" id="411461"/>
    <lineage>
        <taxon>Bacteria</taxon>
        <taxon>Bacillati</taxon>
        <taxon>Bacillota</taxon>
        <taxon>Clostridia</taxon>
        <taxon>Lachnospirales</taxon>
        <taxon>Lachnospiraceae</taxon>
        <taxon>Dorea</taxon>
    </lineage>
</organism>
<name>B0G7G7_9FIRM</name>
<dbReference type="STRING" id="411461.DORFOR_02222"/>
<dbReference type="PaxDb" id="411461-DORFOR_02222"/>
<sequence>MEIDVSLRKCYYNNNLYDLKYLENEVRTMSSLDKQIDFTENSCKDFIDVLASSAPIPGGGGASALVGAIGVALGNMVGSLTVGKKRYADVEEDIIRCKKEADEITKRLLELVAKDAEVFEPLSKAYSLPKSTPEELAKKEEVMAVVLKDACEVPLEIMKTCARGLDLMKEFAEKGSRIALSDAGVGATLLKSALQGASLNIYINTKSMKDRVLAQQLNDETDSLRKTYEKKADEIFENVCNEIR</sequence>
<keyword evidence="2" id="KW-0808">Transferase</keyword>
<dbReference type="SUPFAM" id="SSF101262">
    <property type="entry name" value="Methenyltetrahydrofolate cyclohydrolase-like"/>
    <property type="match status" value="1"/>
</dbReference>
<comment type="caution">
    <text evidence="2">The sequence shown here is derived from an EMBL/GenBank/DDBJ whole genome shotgun (WGS) entry which is preliminary data.</text>
</comment>
<dbReference type="InterPro" id="IPR007044">
    <property type="entry name" value="Cyclodeamin/CycHdrlase"/>
</dbReference>
<dbReference type="Proteomes" id="UP000005359">
    <property type="component" value="Unassembled WGS sequence"/>
</dbReference>
<dbReference type="EMBL" id="AAXA02000015">
    <property type="protein sequence ID" value="EDR45621.1"/>
    <property type="molecule type" value="Genomic_DNA"/>
</dbReference>
<reference evidence="2 3" key="2">
    <citation type="submission" date="2007-10" db="EMBL/GenBank/DDBJ databases">
        <authorList>
            <person name="Fulton L."/>
            <person name="Clifton S."/>
            <person name="Fulton B."/>
            <person name="Xu J."/>
            <person name="Minx P."/>
            <person name="Pepin K.H."/>
            <person name="Johnson M."/>
            <person name="Thiruvilangam P."/>
            <person name="Bhonagiri V."/>
            <person name="Nash W.E."/>
            <person name="Wang C."/>
            <person name="Mardis E.R."/>
            <person name="Wilson R.K."/>
        </authorList>
    </citation>
    <scope>NUCLEOTIDE SEQUENCE [LARGE SCALE GENOMIC DNA]</scope>
    <source>
        <strain evidence="2 3">ATCC 27755</strain>
    </source>
</reference>
<dbReference type="GO" id="GO:0016740">
    <property type="term" value="F:transferase activity"/>
    <property type="evidence" value="ECO:0007669"/>
    <property type="project" value="UniProtKB-KW"/>
</dbReference>
<reference evidence="2 3" key="1">
    <citation type="submission" date="2007-10" db="EMBL/GenBank/DDBJ databases">
        <title>Draft genome sequence of Dorea formicigenerans(ATCC 27755).</title>
        <authorList>
            <person name="Sudarsanam P."/>
            <person name="Ley R."/>
            <person name="Guruge J."/>
            <person name="Turnbaugh P.J."/>
            <person name="Mahowald M."/>
            <person name="Liep D."/>
            <person name="Gordon J."/>
        </authorList>
    </citation>
    <scope>NUCLEOTIDE SEQUENCE [LARGE SCALE GENOMIC DNA]</scope>
    <source>
        <strain evidence="2 3">ATCC 27755</strain>
    </source>
</reference>
<protein>
    <submittedName>
        <fullName evidence="2">Formiminotransferase-cyclodeaminase</fullName>
    </submittedName>
</protein>
<dbReference type="eggNOG" id="COG3404">
    <property type="taxonomic scope" value="Bacteria"/>
</dbReference>
<gene>
    <name evidence="2" type="ORF">DORFOR_02222</name>
</gene>
<dbReference type="AlphaFoldDB" id="B0G7G7"/>
<feature type="domain" description="Cyclodeaminase/cyclohydrolase" evidence="1">
    <location>
        <begin position="42"/>
        <end position="222"/>
    </location>
</feature>
<dbReference type="InterPro" id="IPR036178">
    <property type="entry name" value="Formintransfe-cycloase-like_sf"/>
</dbReference>